<dbReference type="AlphaFoldDB" id="A0A0V0RM58"/>
<dbReference type="EMBL" id="JYDL01000128">
    <property type="protein sequence ID" value="KRX15548.1"/>
    <property type="molecule type" value="Genomic_DNA"/>
</dbReference>
<dbReference type="OrthoDB" id="10291724at2759"/>
<dbReference type="Proteomes" id="UP000054630">
    <property type="component" value="Unassembled WGS sequence"/>
</dbReference>
<sequence>MNGNFSLQMLLPAINGSSKLKLGLYTHAWWCIFKLVNRIWLLGSRYSATVLILTFIILKTQNGNIFLFMRQEMPTKFNMPNKMMHGSCDRPSRNRLATVYLHAVVKDALLKRRKNDFCETIINCYIEKIQRITPPTVEDTHTITQIIVDES</sequence>
<reference evidence="1 2" key="1">
    <citation type="submission" date="2015-01" db="EMBL/GenBank/DDBJ databases">
        <title>Evolution of Trichinella species and genotypes.</title>
        <authorList>
            <person name="Korhonen P.K."/>
            <person name="Edoardo P."/>
            <person name="Giuseppe L.R."/>
            <person name="Gasser R.B."/>
        </authorList>
    </citation>
    <scope>NUCLEOTIDE SEQUENCE [LARGE SCALE GENOMIC DNA]</scope>
    <source>
        <strain evidence="1">ISS37</strain>
    </source>
</reference>
<evidence type="ECO:0000313" key="1">
    <source>
        <dbReference type="EMBL" id="KRX15548.1"/>
    </source>
</evidence>
<keyword evidence="2" id="KW-1185">Reference proteome</keyword>
<protein>
    <submittedName>
        <fullName evidence="1">Uncharacterized protein</fullName>
    </submittedName>
</protein>
<proteinExistence type="predicted"/>
<name>A0A0V0RM58_9BILA</name>
<comment type="caution">
    <text evidence="1">The sequence shown here is derived from an EMBL/GenBank/DDBJ whole genome shotgun (WGS) entry which is preliminary data.</text>
</comment>
<organism evidence="1 2">
    <name type="scientific">Trichinella nelsoni</name>
    <dbReference type="NCBI Taxonomy" id="6336"/>
    <lineage>
        <taxon>Eukaryota</taxon>
        <taxon>Metazoa</taxon>
        <taxon>Ecdysozoa</taxon>
        <taxon>Nematoda</taxon>
        <taxon>Enoplea</taxon>
        <taxon>Dorylaimia</taxon>
        <taxon>Trichinellida</taxon>
        <taxon>Trichinellidae</taxon>
        <taxon>Trichinella</taxon>
    </lineage>
</organism>
<accession>A0A0V0RM58</accession>
<gene>
    <name evidence="1" type="ORF">T07_14434</name>
</gene>
<evidence type="ECO:0000313" key="2">
    <source>
        <dbReference type="Proteomes" id="UP000054630"/>
    </source>
</evidence>